<dbReference type="GO" id="GO:0001708">
    <property type="term" value="P:cell fate specification"/>
    <property type="evidence" value="ECO:0007669"/>
    <property type="project" value="TreeGrafter"/>
</dbReference>
<evidence type="ECO:0000313" key="8">
    <source>
        <dbReference type="Proteomes" id="UP000749646"/>
    </source>
</evidence>
<dbReference type="Proteomes" id="UP000749646">
    <property type="component" value="Unassembled WGS sequence"/>
</dbReference>
<feature type="compositionally biased region" description="Acidic residues" evidence="5">
    <location>
        <begin position="253"/>
        <end position="267"/>
    </location>
</feature>
<evidence type="ECO:0000256" key="2">
    <source>
        <dbReference type="ARBA" id="ARBA00023125"/>
    </source>
</evidence>
<dbReference type="GO" id="GO:0000981">
    <property type="term" value="F:DNA-binding transcription factor activity, RNA polymerase II-specific"/>
    <property type="evidence" value="ECO:0007669"/>
    <property type="project" value="TreeGrafter"/>
</dbReference>
<dbReference type="InterPro" id="IPR008967">
    <property type="entry name" value="p53-like_TF_DNA-bd_sf"/>
</dbReference>
<accession>A0A9P6SVC8</accession>
<dbReference type="GO" id="GO:0005634">
    <property type="term" value="C:nucleus"/>
    <property type="evidence" value="ECO:0007669"/>
    <property type="project" value="InterPro"/>
</dbReference>
<feature type="domain" description="T-box" evidence="6">
    <location>
        <begin position="11"/>
        <end position="212"/>
    </location>
</feature>
<keyword evidence="8" id="KW-1185">Reference proteome</keyword>
<reference evidence="7" key="1">
    <citation type="journal article" date="2020" name="Fungal Divers.">
        <title>Resolving the Mortierellaceae phylogeny through synthesis of multi-gene phylogenetics and phylogenomics.</title>
        <authorList>
            <person name="Vandepol N."/>
            <person name="Liber J."/>
            <person name="Desiro A."/>
            <person name="Na H."/>
            <person name="Kennedy M."/>
            <person name="Barry K."/>
            <person name="Grigoriev I.V."/>
            <person name="Miller A.N."/>
            <person name="O'Donnell K."/>
            <person name="Stajich J.E."/>
            <person name="Bonito G."/>
        </authorList>
    </citation>
    <scope>NUCLEOTIDE SEQUENCE</scope>
    <source>
        <strain evidence="7">MES-2147</strain>
    </source>
</reference>
<evidence type="ECO:0000256" key="4">
    <source>
        <dbReference type="ARBA" id="ARBA00023242"/>
    </source>
</evidence>
<keyword evidence="2" id="KW-0238">DNA-binding</keyword>
<dbReference type="PANTHER" id="PTHR11267">
    <property type="entry name" value="T-BOX PROTEIN-RELATED"/>
    <property type="match status" value="1"/>
</dbReference>
<dbReference type="PROSITE" id="PS50252">
    <property type="entry name" value="TBOX_3"/>
    <property type="match status" value="1"/>
</dbReference>
<dbReference type="InterPro" id="IPR036960">
    <property type="entry name" value="T-box_sf"/>
</dbReference>
<dbReference type="InterPro" id="IPR001699">
    <property type="entry name" value="TF_T-box"/>
</dbReference>
<dbReference type="Pfam" id="PF00907">
    <property type="entry name" value="T-box"/>
    <property type="match status" value="1"/>
</dbReference>
<dbReference type="PRINTS" id="PR00937">
    <property type="entry name" value="TBOX"/>
</dbReference>
<dbReference type="GO" id="GO:0000785">
    <property type="term" value="C:chromatin"/>
    <property type="evidence" value="ECO:0007669"/>
    <property type="project" value="TreeGrafter"/>
</dbReference>
<evidence type="ECO:0000256" key="1">
    <source>
        <dbReference type="ARBA" id="ARBA00023015"/>
    </source>
</evidence>
<dbReference type="AlphaFoldDB" id="A0A9P6SVC8"/>
<sequence length="567" mass="63448">MRSGRTPALLLIDTDLWGKFHEHQNEMILTKSGRCLFPCLRFKAVNLNPDALYTIRLDFERLDSRRLRFCDGNWTVVSSSKRQEDDSGVYPPRESYTHPGLYQTGEFWMQGSISFANVKLSNAILEADTNHLNWGSNSNDVRESNHLFHMVSFAKYRPRVYLIERARQSHAITFSGEHTFDRTTFVAVTHYQNHRVNDLKKAYNPHAKGFRDTIGTLSPPSSRKRRHPCPRSSGSPGEYQKKRYRSRSVSTECETDISEDDVPDSELLESSGERLSMDKYLPGYVKPRGEKSAMVTLSLRKNMTPRTWGLCAAKESPLDMPNAPCWKAVETNKAELANTQKSRVLGTLNYHQAVSSERFSTPTSLEREERSCWLGNPLVPATEFNHLQEILAGVDPILNIPLGQASTFIDTAPASLFYIPNPSSSSLSLQASLDPDHLSLSAVNQIDNKSVSLADPESSVAQGVTTFNKGAPFPGPQPTAESSPPLDIGNIGQLSTYTDPRILRATILESKTFMSASSVISLSPFSVYRTQAQTLRENLCLKAFIRERYGQEAEADANAVVAMDYHK</sequence>
<organism evidence="7 8">
    <name type="scientific">Modicella reniformis</name>
    <dbReference type="NCBI Taxonomy" id="1440133"/>
    <lineage>
        <taxon>Eukaryota</taxon>
        <taxon>Fungi</taxon>
        <taxon>Fungi incertae sedis</taxon>
        <taxon>Mucoromycota</taxon>
        <taxon>Mortierellomycotina</taxon>
        <taxon>Mortierellomycetes</taxon>
        <taxon>Mortierellales</taxon>
        <taxon>Mortierellaceae</taxon>
        <taxon>Modicella</taxon>
    </lineage>
</organism>
<comment type="caution">
    <text evidence="7">The sequence shown here is derived from an EMBL/GenBank/DDBJ whole genome shotgun (WGS) entry which is preliminary data.</text>
</comment>
<gene>
    <name evidence="7" type="primary">TBX21</name>
    <name evidence="7" type="ORF">BGZ65_002093</name>
</gene>
<keyword evidence="4" id="KW-0539">Nucleus</keyword>
<dbReference type="Gene3D" id="2.60.40.820">
    <property type="entry name" value="Transcription factor, T-box"/>
    <property type="match status" value="1"/>
</dbReference>
<name>A0A9P6SVC8_9FUNG</name>
<dbReference type="PANTHER" id="PTHR11267:SF181">
    <property type="entry name" value="OPTOMOTOR-BLIND PROTEIN"/>
    <property type="match status" value="1"/>
</dbReference>
<keyword evidence="1" id="KW-0805">Transcription regulation</keyword>
<dbReference type="GO" id="GO:0045893">
    <property type="term" value="P:positive regulation of DNA-templated transcription"/>
    <property type="evidence" value="ECO:0007669"/>
    <property type="project" value="InterPro"/>
</dbReference>
<evidence type="ECO:0000313" key="7">
    <source>
        <dbReference type="EMBL" id="KAG0006902.1"/>
    </source>
</evidence>
<evidence type="ECO:0000256" key="3">
    <source>
        <dbReference type="ARBA" id="ARBA00023163"/>
    </source>
</evidence>
<dbReference type="SUPFAM" id="SSF49417">
    <property type="entry name" value="p53-like transcription factors"/>
    <property type="match status" value="1"/>
</dbReference>
<dbReference type="InterPro" id="IPR046360">
    <property type="entry name" value="T-box_DNA-bd"/>
</dbReference>
<feature type="region of interest" description="Disordered" evidence="5">
    <location>
        <begin position="209"/>
        <end position="273"/>
    </location>
</feature>
<evidence type="ECO:0000259" key="6">
    <source>
        <dbReference type="PROSITE" id="PS50252"/>
    </source>
</evidence>
<dbReference type="SMART" id="SM00425">
    <property type="entry name" value="TBOX"/>
    <property type="match status" value="1"/>
</dbReference>
<dbReference type="EMBL" id="JAAAHW010000039">
    <property type="protein sequence ID" value="KAG0006902.1"/>
    <property type="molecule type" value="Genomic_DNA"/>
</dbReference>
<evidence type="ECO:0000256" key="5">
    <source>
        <dbReference type="SAM" id="MobiDB-lite"/>
    </source>
</evidence>
<keyword evidence="3" id="KW-0804">Transcription</keyword>
<dbReference type="OrthoDB" id="7442607at2759"/>
<proteinExistence type="predicted"/>
<protein>
    <submittedName>
        <fullName evidence="7">T-box transcription factor tbx21</fullName>
    </submittedName>
</protein>
<dbReference type="GO" id="GO:0000978">
    <property type="term" value="F:RNA polymerase II cis-regulatory region sequence-specific DNA binding"/>
    <property type="evidence" value="ECO:0007669"/>
    <property type="project" value="InterPro"/>
</dbReference>